<evidence type="ECO:0000256" key="5">
    <source>
        <dbReference type="ARBA" id="ARBA00023014"/>
    </source>
</evidence>
<dbReference type="Pfam" id="PF01512">
    <property type="entry name" value="Complex1_51K"/>
    <property type="match status" value="1"/>
</dbReference>
<name>A0A348AGU3_9FIRM</name>
<keyword evidence="3" id="KW-0479">Metal-binding</keyword>
<dbReference type="InterPro" id="IPR001949">
    <property type="entry name" value="NADH-UbQ_OxRdtase_51kDa_CS"/>
</dbReference>
<dbReference type="GO" id="GO:0008137">
    <property type="term" value="F:NADH dehydrogenase (ubiquinone) activity"/>
    <property type="evidence" value="ECO:0007669"/>
    <property type="project" value="InterPro"/>
</dbReference>
<dbReference type="Gene3D" id="3.10.20.600">
    <property type="match status" value="1"/>
</dbReference>
<dbReference type="Pfam" id="PF07992">
    <property type="entry name" value="Pyr_redox_2"/>
    <property type="match status" value="1"/>
</dbReference>
<dbReference type="Pfam" id="PF10589">
    <property type="entry name" value="NADH_4Fe-4S"/>
    <property type="match status" value="1"/>
</dbReference>
<dbReference type="PROSITE" id="PS00645">
    <property type="entry name" value="COMPLEX1_51K_2"/>
    <property type="match status" value="1"/>
</dbReference>
<evidence type="ECO:0000256" key="2">
    <source>
        <dbReference type="ARBA" id="ARBA00022485"/>
    </source>
</evidence>
<dbReference type="Gene3D" id="3.40.50.11540">
    <property type="entry name" value="NADH-ubiquinone oxidoreductase 51kDa subunit"/>
    <property type="match status" value="1"/>
</dbReference>
<dbReference type="SMART" id="SM00928">
    <property type="entry name" value="NADH_4Fe-4S"/>
    <property type="match status" value="1"/>
</dbReference>
<organism evidence="7 8">
    <name type="scientific">Methylomusa anaerophila</name>
    <dbReference type="NCBI Taxonomy" id="1930071"/>
    <lineage>
        <taxon>Bacteria</taxon>
        <taxon>Bacillati</taxon>
        <taxon>Bacillota</taxon>
        <taxon>Negativicutes</taxon>
        <taxon>Selenomonadales</taxon>
        <taxon>Sporomusaceae</taxon>
        <taxon>Methylomusa</taxon>
    </lineage>
</organism>
<keyword evidence="5" id="KW-0411">Iron-sulfur</keyword>
<dbReference type="OrthoDB" id="9803192at2"/>
<proteinExistence type="inferred from homology"/>
<dbReference type="SUPFAM" id="SSF46548">
    <property type="entry name" value="alpha-helical ferredoxin"/>
    <property type="match status" value="1"/>
</dbReference>
<dbReference type="RefSeq" id="WP_126306897.1">
    <property type="nucleotide sequence ID" value="NZ_AP018449.1"/>
</dbReference>
<evidence type="ECO:0000256" key="4">
    <source>
        <dbReference type="ARBA" id="ARBA00023004"/>
    </source>
</evidence>
<dbReference type="KEGG" id="mana:MAMMFC1_00939"/>
<dbReference type="PANTHER" id="PTHR43578:SF3">
    <property type="entry name" value="NADH-QUINONE OXIDOREDUCTASE SUBUNIT F"/>
    <property type="match status" value="1"/>
</dbReference>
<keyword evidence="4" id="KW-0408">Iron</keyword>
<dbReference type="EC" id="1.12.1.3" evidence="7"/>
<dbReference type="Pfam" id="PF01257">
    <property type="entry name" value="2Fe-2S_thioredx"/>
    <property type="match status" value="1"/>
</dbReference>
<dbReference type="InterPro" id="IPR011538">
    <property type="entry name" value="Nuo51_FMN-bd"/>
</dbReference>
<dbReference type="PANTHER" id="PTHR43578">
    <property type="entry name" value="NADH-QUINONE OXIDOREDUCTASE SUBUNIT F"/>
    <property type="match status" value="1"/>
</dbReference>
<dbReference type="SUPFAM" id="SSF140490">
    <property type="entry name" value="Nqo1C-terminal domain-like"/>
    <property type="match status" value="1"/>
</dbReference>
<feature type="domain" description="NADH-ubiquinone oxidoreductase 51kDa subunit iron-sulphur binding" evidence="6">
    <location>
        <begin position="462"/>
        <end position="507"/>
    </location>
</feature>
<evidence type="ECO:0000259" key="6">
    <source>
        <dbReference type="SMART" id="SM00928"/>
    </source>
</evidence>
<sequence length="1031" mass="112288">MSVTAIKSISDLENIKINYNEKLAKYNYQVLVCGGAGCVSSNCSEIKAALEKSLAEFNLKNKVAVIETGCMGTCAVGPVVLILPDQTFYTEVNPAKMAEIVKSHIINGTILEQYTFYDHALQKHIPNIHDINFFKDQVKIALRNCGLIDYSSIEAYIARDGYFAIAKALGGMTDKEVVEEVKKSGLRGRGGAGFPAGIKWEAGMKAEADQKYIVCNADEGDPGAFMDRSILEGDPHTVIEGMMLGGYAIGATMGYVYVRAEYPIAVERLGAAIDEARQYGLLGEKLFGSDFQFDLEIRIGAGAFVCGEETSLMASIEGQRGEPRQKPPFPFERGLFGKPTIINNVESYANVPPIILKGSHWFSQFGTETSKGTKVFALAGDIVNTGIVEVPMGTPLGDILFKIGGGIPGDKPFKAAQAGGPSGGCITKEYLNTPVDYEHIIKLGAIMGSGGLIVMNEDTCMVDTARYFMEFIQDESCGKCLPCRVGTKRMLEILERITKGQGREGDIELLEELSESIQQTAMCGLGQSAPNPVLSTIKYFRHEYEEHIKYKYCRAGVCSELFISPCENACPASVNVPGYMALVSSRRFIDAYNLIRQENPFPAVCGRICTHPCESKCRRNQLDEALAISDLKRFVADYAFKHEEAFNKDIVYPTNGKSVGIIGAGPSGLTCGYYLARLGYAVDVYEAQSIAGGVLAFGIPEYRLPNNVLAHEIKLIEQVGVTIHLSTEVGKDITFDELRQKHDSVYIATGTQLSNRIGIPGEDLPGVVHGLEFLRNVNLGSKVKIGENVAVIGGGNTAIDAARTALRMGAKKVQILYRRTVEDMPADAREIHDSLEEGIEIIPLVAPVRFVGDGQVAVVECVRMELGGFDSAGRRRPKVKEGSTFTIKADMVIPAVSQSSDLPFVKTEEVEVTEWGTFVTDKDTLMTSLEGVFAGGDVARGSDVAITAIADGKKAAISIDQYLGGKGTLNKGEAIDIPAPNDEDELVEHERFPMEVLDPEKRKDCFREVVRGYHKLNAIAESMRCLRCDRR</sequence>
<dbReference type="InterPro" id="IPR036249">
    <property type="entry name" value="Thioredoxin-like_sf"/>
</dbReference>
<dbReference type="InterPro" id="IPR019575">
    <property type="entry name" value="Nuop51_4Fe4S-bd"/>
</dbReference>
<evidence type="ECO:0000313" key="7">
    <source>
        <dbReference type="EMBL" id="BBB90291.1"/>
    </source>
</evidence>
<dbReference type="GO" id="GO:0010181">
    <property type="term" value="F:FMN binding"/>
    <property type="evidence" value="ECO:0007669"/>
    <property type="project" value="InterPro"/>
</dbReference>
<comment type="similarity">
    <text evidence="1">Belongs to the complex I 51 kDa subunit family.</text>
</comment>
<accession>A0A348AGU3</accession>
<dbReference type="EMBL" id="AP018449">
    <property type="protein sequence ID" value="BBB90291.1"/>
    <property type="molecule type" value="Genomic_DNA"/>
</dbReference>
<dbReference type="SUPFAM" id="SSF142984">
    <property type="entry name" value="Nqo1 middle domain-like"/>
    <property type="match status" value="1"/>
</dbReference>
<gene>
    <name evidence="7" type="primary">hndC_5</name>
    <name evidence="7" type="ORF">MAMMFC1_00939</name>
</gene>
<evidence type="ECO:0000313" key="8">
    <source>
        <dbReference type="Proteomes" id="UP000276437"/>
    </source>
</evidence>
<dbReference type="SUPFAM" id="SSF51971">
    <property type="entry name" value="Nucleotide-binding domain"/>
    <property type="match status" value="2"/>
</dbReference>
<dbReference type="InterPro" id="IPR037207">
    <property type="entry name" value="Nuop51_4Fe4S-bd_sf"/>
</dbReference>
<dbReference type="InterPro" id="IPR037225">
    <property type="entry name" value="Nuo51_FMN-bd_sf"/>
</dbReference>
<protein>
    <submittedName>
        <fullName evidence="7">NADP-reducing hydrogenase subunit HndC</fullName>
        <ecNumber evidence="7">1.12.1.3</ecNumber>
    </submittedName>
</protein>
<reference evidence="7 8" key="1">
    <citation type="journal article" date="2018" name="Int. J. Syst. Evol. Microbiol.">
        <title>Methylomusa anaerophila gen. nov., sp. nov., an anaerobic methanol-utilizing bacterium isolated from a microbial fuel cell.</title>
        <authorList>
            <person name="Amano N."/>
            <person name="Yamamuro A."/>
            <person name="Miyahara M."/>
            <person name="Kouzuma A."/>
            <person name="Abe T."/>
            <person name="Watanabe K."/>
        </authorList>
    </citation>
    <scope>NUCLEOTIDE SEQUENCE [LARGE SCALE GENOMIC DNA]</scope>
    <source>
        <strain evidence="7 8">MMFC1</strain>
    </source>
</reference>
<dbReference type="GO" id="GO:0051539">
    <property type="term" value="F:4 iron, 4 sulfur cluster binding"/>
    <property type="evidence" value="ECO:0007669"/>
    <property type="project" value="UniProtKB-KW"/>
</dbReference>
<dbReference type="SUPFAM" id="SSF142019">
    <property type="entry name" value="Nqo1 FMN-binding domain-like"/>
    <property type="match status" value="1"/>
</dbReference>
<keyword evidence="8" id="KW-1185">Reference proteome</keyword>
<dbReference type="Proteomes" id="UP000276437">
    <property type="component" value="Chromosome"/>
</dbReference>
<evidence type="ECO:0000256" key="1">
    <source>
        <dbReference type="ARBA" id="ARBA00007523"/>
    </source>
</evidence>
<dbReference type="GO" id="GO:0046872">
    <property type="term" value="F:metal ion binding"/>
    <property type="evidence" value="ECO:0007669"/>
    <property type="project" value="UniProtKB-KW"/>
</dbReference>
<dbReference type="Gene3D" id="3.50.50.60">
    <property type="entry name" value="FAD/NAD(P)-binding domain"/>
    <property type="match status" value="2"/>
</dbReference>
<dbReference type="GO" id="GO:0050583">
    <property type="term" value="F:hydrogen dehydrogenase (NADP+) activity"/>
    <property type="evidence" value="ECO:0007669"/>
    <property type="project" value="UniProtKB-EC"/>
</dbReference>
<dbReference type="Pfam" id="PF14691">
    <property type="entry name" value="Fer4_20"/>
    <property type="match status" value="1"/>
</dbReference>
<dbReference type="InterPro" id="IPR028261">
    <property type="entry name" value="DPD_II"/>
</dbReference>
<dbReference type="FunFam" id="3.40.50.11540:FF:000001">
    <property type="entry name" value="NADH dehydrogenase [ubiquinone] flavoprotein 1, mitochondrial"/>
    <property type="match status" value="1"/>
</dbReference>
<keyword evidence="7" id="KW-0560">Oxidoreductase</keyword>
<dbReference type="FunFam" id="1.20.1440.230:FF:000001">
    <property type="entry name" value="Mitochondrial NADH dehydrogenase flavoprotein 1"/>
    <property type="match status" value="1"/>
</dbReference>
<dbReference type="Gene3D" id="3.40.30.10">
    <property type="entry name" value="Glutaredoxin"/>
    <property type="match status" value="1"/>
</dbReference>
<dbReference type="InterPro" id="IPR036188">
    <property type="entry name" value="FAD/NAD-bd_sf"/>
</dbReference>
<dbReference type="SUPFAM" id="SSF52833">
    <property type="entry name" value="Thioredoxin-like"/>
    <property type="match status" value="1"/>
</dbReference>
<dbReference type="CDD" id="cd02980">
    <property type="entry name" value="TRX_Fd_family"/>
    <property type="match status" value="1"/>
</dbReference>
<dbReference type="PRINTS" id="PR00419">
    <property type="entry name" value="ADXRDTASE"/>
</dbReference>
<dbReference type="AlphaFoldDB" id="A0A348AGU3"/>
<evidence type="ECO:0000256" key="3">
    <source>
        <dbReference type="ARBA" id="ARBA00022723"/>
    </source>
</evidence>
<dbReference type="Gene3D" id="1.20.1440.230">
    <property type="entry name" value="NADH-ubiquinone oxidoreductase 51kDa subunit, iron-sulphur binding domain"/>
    <property type="match status" value="1"/>
</dbReference>
<keyword evidence="2" id="KW-0004">4Fe-4S</keyword>
<dbReference type="InterPro" id="IPR023753">
    <property type="entry name" value="FAD/NAD-binding_dom"/>
</dbReference>
<dbReference type="Gene3D" id="6.10.250.1450">
    <property type="match status" value="1"/>
</dbReference>